<protein>
    <submittedName>
        <fullName evidence="1">Uncharacterized protein</fullName>
    </submittedName>
</protein>
<dbReference type="AlphaFoldDB" id="A0A6C0BCB6"/>
<evidence type="ECO:0000313" key="1">
    <source>
        <dbReference type="EMBL" id="QHS89128.1"/>
    </source>
</evidence>
<reference evidence="1" key="1">
    <citation type="journal article" date="2020" name="Nature">
        <title>Giant virus diversity and host interactions through global metagenomics.</title>
        <authorList>
            <person name="Schulz F."/>
            <person name="Roux S."/>
            <person name="Paez-Espino D."/>
            <person name="Jungbluth S."/>
            <person name="Walsh D.A."/>
            <person name="Denef V.J."/>
            <person name="McMahon K.D."/>
            <person name="Konstantinidis K.T."/>
            <person name="Eloe-Fadrosh E.A."/>
            <person name="Kyrpides N.C."/>
            <person name="Woyke T."/>
        </authorList>
    </citation>
    <scope>NUCLEOTIDE SEQUENCE</scope>
    <source>
        <strain evidence="1">GVMAG-M-3300010158-59</strain>
    </source>
</reference>
<proteinExistence type="predicted"/>
<name>A0A6C0BCB6_9ZZZZ</name>
<sequence length="33" mass="4008">MFFTSKVFSTFQKWTKKMSKIDWPKILLGKNIK</sequence>
<organism evidence="1">
    <name type="scientific">viral metagenome</name>
    <dbReference type="NCBI Taxonomy" id="1070528"/>
    <lineage>
        <taxon>unclassified sequences</taxon>
        <taxon>metagenomes</taxon>
        <taxon>organismal metagenomes</taxon>
    </lineage>
</organism>
<dbReference type="EMBL" id="MN739105">
    <property type="protein sequence ID" value="QHS89128.1"/>
    <property type="molecule type" value="Genomic_DNA"/>
</dbReference>
<accession>A0A6C0BCB6</accession>